<gene>
    <name evidence="5" type="primary">pxpB</name>
    <name evidence="5" type="ORF">GYN08_18165</name>
</gene>
<dbReference type="EC" id="3.5.2.9" evidence="5"/>
<evidence type="ECO:0000256" key="2">
    <source>
        <dbReference type="ARBA" id="ARBA00022801"/>
    </source>
</evidence>
<organism evidence="5 6">
    <name type="scientific">Saccharibacillus alkalitolerans</name>
    <dbReference type="NCBI Taxonomy" id="2705290"/>
    <lineage>
        <taxon>Bacteria</taxon>
        <taxon>Bacillati</taxon>
        <taxon>Bacillota</taxon>
        <taxon>Bacilli</taxon>
        <taxon>Bacillales</taxon>
        <taxon>Paenibacillaceae</taxon>
        <taxon>Saccharibacillus</taxon>
    </lineage>
</organism>
<evidence type="ECO:0000256" key="3">
    <source>
        <dbReference type="ARBA" id="ARBA00022840"/>
    </source>
</evidence>
<dbReference type="PANTHER" id="PTHR34698">
    <property type="entry name" value="5-OXOPROLINASE SUBUNIT B"/>
    <property type="match status" value="1"/>
</dbReference>
<keyword evidence="3" id="KW-0067">ATP-binding</keyword>
<name>A0ABX0FCH5_9BACL</name>
<dbReference type="PANTHER" id="PTHR34698:SF2">
    <property type="entry name" value="5-OXOPROLINASE SUBUNIT B"/>
    <property type="match status" value="1"/>
</dbReference>
<dbReference type="SMART" id="SM00796">
    <property type="entry name" value="AHS1"/>
    <property type="match status" value="1"/>
</dbReference>
<dbReference type="SUPFAM" id="SSF50891">
    <property type="entry name" value="Cyclophilin-like"/>
    <property type="match status" value="1"/>
</dbReference>
<dbReference type="InterPro" id="IPR010016">
    <property type="entry name" value="PxpB"/>
</dbReference>
<sequence>MNRTAASPEPKISPYGECAVRVAWEAEIRPDIHRRVKALSEALEGRPFPGMVECVPSYAAVTVFYDPFETGNARRRGEFGDERRNGEEPVYRTVCDLLGRMAGSLNLSAEAEPRVVDIPVCYGGEHGPDLEEVAGHAGLTPEKVVEIHAGGDYLVYMIGFAPGFPYLGGMPESIAAPRRQTPRSAIPAGAVGIAGKQTGVYPLSTPGGWQLIGRTPLALFRPAEDPPSLLRAGDRVRFRPIGPEEFLRLEAAHGEGRP</sequence>
<dbReference type="InterPro" id="IPR029000">
    <property type="entry name" value="Cyclophilin-like_dom_sf"/>
</dbReference>
<dbReference type="SUPFAM" id="SSF160467">
    <property type="entry name" value="PH0987 N-terminal domain-like"/>
    <property type="match status" value="1"/>
</dbReference>
<dbReference type="Pfam" id="PF02682">
    <property type="entry name" value="CT_C_D"/>
    <property type="match status" value="1"/>
</dbReference>
<evidence type="ECO:0000256" key="1">
    <source>
        <dbReference type="ARBA" id="ARBA00022741"/>
    </source>
</evidence>
<comment type="caution">
    <text evidence="5">The sequence shown here is derived from an EMBL/GenBank/DDBJ whole genome shotgun (WGS) entry which is preliminary data.</text>
</comment>
<accession>A0ABX0FCH5</accession>
<evidence type="ECO:0000313" key="6">
    <source>
        <dbReference type="Proteomes" id="UP000800303"/>
    </source>
</evidence>
<dbReference type="Gene3D" id="3.30.1360.40">
    <property type="match status" value="1"/>
</dbReference>
<evidence type="ECO:0000313" key="5">
    <source>
        <dbReference type="EMBL" id="NGZ77219.1"/>
    </source>
</evidence>
<reference evidence="5 6" key="1">
    <citation type="submission" date="2020-01" db="EMBL/GenBank/DDBJ databases">
        <title>Polyphasic characterisation and genomic insights into a novel alkali tolerant bacterium VR-M41.</title>
        <authorList>
            <person name="Vemuluri V.R."/>
        </authorList>
    </citation>
    <scope>NUCLEOTIDE SEQUENCE [LARGE SCALE GENOMIC DNA]</scope>
    <source>
        <strain evidence="5 6">VR-M41</strain>
    </source>
</reference>
<keyword evidence="1" id="KW-0547">Nucleotide-binding</keyword>
<proteinExistence type="predicted"/>
<dbReference type="GO" id="GO:0017168">
    <property type="term" value="F:5-oxoprolinase (ATP-hydrolyzing) activity"/>
    <property type="evidence" value="ECO:0007669"/>
    <property type="project" value="UniProtKB-EC"/>
</dbReference>
<dbReference type="Gene3D" id="2.40.100.10">
    <property type="entry name" value="Cyclophilin-like"/>
    <property type="match status" value="1"/>
</dbReference>
<dbReference type="RefSeq" id="WP_166277222.1">
    <property type="nucleotide sequence ID" value="NZ_JAAFGS010000007.1"/>
</dbReference>
<evidence type="ECO:0000259" key="4">
    <source>
        <dbReference type="SMART" id="SM00796"/>
    </source>
</evidence>
<dbReference type="EMBL" id="JAAFGS010000007">
    <property type="protein sequence ID" value="NGZ77219.1"/>
    <property type="molecule type" value="Genomic_DNA"/>
</dbReference>
<protein>
    <submittedName>
        <fullName evidence="5">5-oxoprolinase subunit PxpB</fullName>
        <ecNumber evidence="5">3.5.2.9</ecNumber>
    </submittedName>
</protein>
<feature type="domain" description="Carboxyltransferase" evidence="4">
    <location>
        <begin position="10"/>
        <end position="230"/>
    </location>
</feature>
<dbReference type="NCBIfam" id="TIGR00370">
    <property type="entry name" value="5-oxoprolinase subunit PxpB"/>
    <property type="match status" value="1"/>
</dbReference>
<keyword evidence="6" id="KW-1185">Reference proteome</keyword>
<keyword evidence="2 5" id="KW-0378">Hydrolase</keyword>
<dbReference type="Proteomes" id="UP000800303">
    <property type="component" value="Unassembled WGS sequence"/>
</dbReference>
<dbReference type="InterPro" id="IPR003833">
    <property type="entry name" value="CT_C_D"/>
</dbReference>